<evidence type="ECO:0000313" key="10">
    <source>
        <dbReference type="Proteomes" id="UP000824072"/>
    </source>
</evidence>
<feature type="binding site" evidence="8">
    <location>
        <position position="222"/>
    </location>
    <ligand>
        <name>Zn(2+)</name>
        <dbReference type="ChEBI" id="CHEBI:29105"/>
        <label>1</label>
    </ligand>
</feature>
<dbReference type="AlphaFoldDB" id="A0A9D1LBU0"/>
<dbReference type="GO" id="GO:0046872">
    <property type="term" value="F:metal ion binding"/>
    <property type="evidence" value="ECO:0007669"/>
    <property type="project" value="UniProtKB-UniRule"/>
</dbReference>
<protein>
    <submittedName>
        <fullName evidence="9">M42 family peptidase</fullName>
    </submittedName>
</protein>
<evidence type="ECO:0000256" key="3">
    <source>
        <dbReference type="ARBA" id="ARBA00022670"/>
    </source>
</evidence>
<dbReference type="GO" id="GO:0006508">
    <property type="term" value="P:proteolysis"/>
    <property type="evidence" value="ECO:0007669"/>
    <property type="project" value="UniProtKB-KW"/>
</dbReference>
<evidence type="ECO:0000256" key="5">
    <source>
        <dbReference type="ARBA" id="ARBA00022801"/>
    </source>
</evidence>
<sequence>MVLKELCALRGVSGDEGRVRNFVLAHARKHATEVTVDPMGNVLAFKRGTKPGAGHAMFAAHMDEVGMIITGIHDNGLLSYATIGGIDPRVVVSKPVLVGDKEVPGVIGAKAIHLQTRAEFEKVLGHKDLYIDIGAKDKDSAEDLVSLGDYVTFMSDWVEFGEGFVKAKALDDRVGVMTMLSLLENTYEMDMTCAFTVQEEVGLRGGRCAGYNVRADWAIVLEGTTANDLGDIPEHQRVCIPGKGVAISFMDRTSIGNIPLRKRLARIAQEEGIPWQLKTVVAGGNDAGAIQTARGAMPTAALSVPCRNIHSPSSVASFSDIEAQFRLADAFMRRGMA</sequence>
<keyword evidence="5" id="KW-0378">Hydrolase</keyword>
<reference evidence="9" key="1">
    <citation type="submission" date="2020-10" db="EMBL/GenBank/DDBJ databases">
        <authorList>
            <person name="Gilroy R."/>
        </authorList>
    </citation>
    <scope>NUCLEOTIDE SEQUENCE</scope>
    <source>
        <strain evidence="9">ChiHcec3-11533</strain>
    </source>
</reference>
<feature type="binding site" evidence="8">
    <location>
        <position position="200"/>
    </location>
    <ligand>
        <name>Zn(2+)</name>
        <dbReference type="ChEBI" id="CHEBI:29105"/>
        <label>2</label>
    </ligand>
</feature>
<dbReference type="Gene3D" id="2.40.30.40">
    <property type="entry name" value="Peptidase M42, domain 2"/>
    <property type="match status" value="1"/>
</dbReference>
<dbReference type="GO" id="GO:0004177">
    <property type="term" value="F:aminopeptidase activity"/>
    <property type="evidence" value="ECO:0007669"/>
    <property type="project" value="UniProtKB-UniRule"/>
</dbReference>
<comment type="caution">
    <text evidence="9">The sequence shown here is derived from an EMBL/GenBank/DDBJ whole genome shotgun (WGS) entry which is preliminary data.</text>
</comment>
<dbReference type="PIRSF" id="PIRSF001123">
    <property type="entry name" value="PepA_GA"/>
    <property type="match status" value="1"/>
</dbReference>
<evidence type="ECO:0000256" key="8">
    <source>
        <dbReference type="PIRSR" id="PIRSR001123-2"/>
    </source>
</evidence>
<feature type="binding site" evidence="8">
    <location>
        <position position="171"/>
    </location>
    <ligand>
        <name>Zn(2+)</name>
        <dbReference type="ChEBI" id="CHEBI:29105"/>
        <label>2</label>
    </ligand>
</feature>
<dbReference type="InterPro" id="IPR023367">
    <property type="entry name" value="Peptidase_M42_dom2"/>
</dbReference>
<evidence type="ECO:0000313" key="9">
    <source>
        <dbReference type="EMBL" id="HIU33745.1"/>
    </source>
</evidence>
<evidence type="ECO:0000256" key="2">
    <source>
        <dbReference type="ARBA" id="ARBA00022438"/>
    </source>
</evidence>
<keyword evidence="4 8" id="KW-0479">Metal-binding</keyword>
<feature type="binding site" evidence="8">
    <location>
        <position position="61"/>
    </location>
    <ligand>
        <name>Zn(2+)</name>
        <dbReference type="ChEBI" id="CHEBI:29105"/>
        <label>1</label>
    </ligand>
</feature>
<dbReference type="Proteomes" id="UP000824072">
    <property type="component" value="Unassembled WGS sequence"/>
</dbReference>
<evidence type="ECO:0000256" key="1">
    <source>
        <dbReference type="ARBA" id="ARBA00006272"/>
    </source>
</evidence>
<organism evidence="9 10">
    <name type="scientific">Candidatus Pullichristensenella excrementigallinarum</name>
    <dbReference type="NCBI Taxonomy" id="2840907"/>
    <lineage>
        <taxon>Bacteria</taxon>
        <taxon>Bacillati</taxon>
        <taxon>Bacillota</taxon>
        <taxon>Clostridia</taxon>
        <taxon>Candidatus Pullichristensenella</taxon>
    </lineage>
</organism>
<proteinExistence type="inferred from homology"/>
<feature type="binding site" evidence="8">
    <location>
        <position position="310"/>
    </location>
    <ligand>
        <name>Zn(2+)</name>
        <dbReference type="ChEBI" id="CHEBI:29105"/>
        <label>2</label>
    </ligand>
</feature>
<keyword evidence="3" id="KW-0645">Protease</keyword>
<feature type="binding site" evidence="8">
    <location>
        <position position="171"/>
    </location>
    <ligand>
        <name>Zn(2+)</name>
        <dbReference type="ChEBI" id="CHEBI:29105"/>
        <label>1</label>
    </ligand>
</feature>
<evidence type="ECO:0000256" key="4">
    <source>
        <dbReference type="ARBA" id="ARBA00022723"/>
    </source>
</evidence>
<dbReference type="SUPFAM" id="SSF101821">
    <property type="entry name" value="Aminopeptidase/glucanase lid domain"/>
    <property type="match status" value="1"/>
</dbReference>
<reference evidence="9" key="2">
    <citation type="journal article" date="2021" name="PeerJ">
        <title>Extensive microbial diversity within the chicken gut microbiome revealed by metagenomics and culture.</title>
        <authorList>
            <person name="Gilroy R."/>
            <person name="Ravi A."/>
            <person name="Getino M."/>
            <person name="Pursley I."/>
            <person name="Horton D.L."/>
            <person name="Alikhan N.F."/>
            <person name="Baker D."/>
            <person name="Gharbi K."/>
            <person name="Hall N."/>
            <person name="Watson M."/>
            <person name="Adriaenssens E.M."/>
            <person name="Foster-Nyarko E."/>
            <person name="Jarju S."/>
            <person name="Secka A."/>
            <person name="Antonio M."/>
            <person name="Oren A."/>
            <person name="Chaudhuri R.R."/>
            <person name="La Ragione R."/>
            <person name="Hildebrand F."/>
            <person name="Pallen M.J."/>
        </authorList>
    </citation>
    <scope>NUCLEOTIDE SEQUENCE</scope>
    <source>
        <strain evidence="9">ChiHcec3-11533</strain>
    </source>
</reference>
<dbReference type="EMBL" id="DVMU01000090">
    <property type="protein sequence ID" value="HIU33745.1"/>
    <property type="molecule type" value="Genomic_DNA"/>
</dbReference>
<feature type="active site" description="Proton acceptor" evidence="7">
    <location>
        <position position="199"/>
    </location>
</feature>
<gene>
    <name evidence="9" type="ORF">IAB02_04205</name>
</gene>
<dbReference type="Pfam" id="PF05343">
    <property type="entry name" value="Peptidase_M42"/>
    <property type="match status" value="1"/>
</dbReference>
<evidence type="ECO:0000256" key="6">
    <source>
        <dbReference type="PIRNR" id="PIRNR001123"/>
    </source>
</evidence>
<name>A0A9D1LBU0_9FIRM</name>
<evidence type="ECO:0000256" key="7">
    <source>
        <dbReference type="PIRSR" id="PIRSR001123-1"/>
    </source>
</evidence>
<dbReference type="InterPro" id="IPR008007">
    <property type="entry name" value="Peptidase_M42"/>
</dbReference>
<dbReference type="PANTHER" id="PTHR32481">
    <property type="entry name" value="AMINOPEPTIDASE"/>
    <property type="match status" value="1"/>
</dbReference>
<keyword evidence="2" id="KW-0031">Aminopeptidase</keyword>
<dbReference type="PANTHER" id="PTHR32481:SF5">
    <property type="entry name" value="ENDOGLUCANASE"/>
    <property type="match status" value="1"/>
</dbReference>
<accession>A0A9D1LBU0</accession>
<dbReference type="InterPro" id="IPR051464">
    <property type="entry name" value="Peptidase_M42_aminopept"/>
</dbReference>
<dbReference type="SUPFAM" id="SSF53187">
    <property type="entry name" value="Zn-dependent exopeptidases"/>
    <property type="match status" value="1"/>
</dbReference>
<comment type="cofactor">
    <cofactor evidence="8">
        <name>a divalent metal cation</name>
        <dbReference type="ChEBI" id="CHEBI:60240"/>
    </cofactor>
    <text evidence="8">Binds 2 divalent metal cations per subunit.</text>
</comment>
<dbReference type="Gene3D" id="3.40.630.10">
    <property type="entry name" value="Zn peptidases"/>
    <property type="match status" value="1"/>
</dbReference>
<comment type="similarity">
    <text evidence="1 6">Belongs to the peptidase M42 family.</text>
</comment>